<keyword evidence="2" id="KW-1185">Reference proteome</keyword>
<proteinExistence type="predicted"/>
<name>A0A3A3ZZD0_9ACTN</name>
<dbReference type="EMBL" id="QZEY01000027">
    <property type="protein sequence ID" value="RJL21049.1"/>
    <property type="molecule type" value="Genomic_DNA"/>
</dbReference>
<accession>A0A3A3ZZD0</accession>
<dbReference type="AlphaFoldDB" id="A0A3A3ZZD0"/>
<sequence>MPIFYRPRLVPDLPAFPRQLLLSHDGELACRCGNMPHIEGFAYAAADGTVLDEPTDDWEAGLYHCSNPACGIYIDCRDPQR</sequence>
<protein>
    <submittedName>
        <fullName evidence="1">Uncharacterized protein</fullName>
    </submittedName>
</protein>
<gene>
    <name evidence="1" type="ORF">D5H75_38190</name>
</gene>
<dbReference type="OrthoDB" id="3214536at2"/>
<reference evidence="1 2" key="1">
    <citation type="submission" date="2018-09" db="EMBL/GenBank/DDBJ databases">
        <title>YIM 75507 draft genome.</title>
        <authorList>
            <person name="Tang S."/>
            <person name="Feng Y."/>
        </authorList>
    </citation>
    <scope>NUCLEOTIDE SEQUENCE [LARGE SCALE GENOMIC DNA]</scope>
    <source>
        <strain evidence="1 2">YIM 75507</strain>
    </source>
</reference>
<evidence type="ECO:0000313" key="2">
    <source>
        <dbReference type="Proteomes" id="UP000265768"/>
    </source>
</evidence>
<evidence type="ECO:0000313" key="1">
    <source>
        <dbReference type="EMBL" id="RJL21049.1"/>
    </source>
</evidence>
<comment type="caution">
    <text evidence="1">The sequence shown here is derived from an EMBL/GenBank/DDBJ whole genome shotgun (WGS) entry which is preliminary data.</text>
</comment>
<organism evidence="1 2">
    <name type="scientific">Bailinhaonella thermotolerans</name>
    <dbReference type="NCBI Taxonomy" id="1070861"/>
    <lineage>
        <taxon>Bacteria</taxon>
        <taxon>Bacillati</taxon>
        <taxon>Actinomycetota</taxon>
        <taxon>Actinomycetes</taxon>
        <taxon>Streptosporangiales</taxon>
        <taxon>Streptosporangiaceae</taxon>
        <taxon>Bailinhaonella</taxon>
    </lineage>
</organism>
<dbReference type="RefSeq" id="WP_119931510.1">
    <property type="nucleotide sequence ID" value="NZ_QZEY01000027.1"/>
</dbReference>
<dbReference type="Proteomes" id="UP000265768">
    <property type="component" value="Unassembled WGS sequence"/>
</dbReference>